<evidence type="ECO:0000313" key="8">
    <source>
        <dbReference type="EMBL" id="STD14193.1"/>
    </source>
</evidence>
<name>A0AA46H1B4_9MICO</name>
<comment type="caution">
    <text evidence="8">The sequence shown here is derived from an EMBL/GenBank/DDBJ whole genome shotgun (WGS) entry which is preliminary data.</text>
</comment>
<evidence type="ECO:0000256" key="5">
    <source>
        <dbReference type="ARBA" id="ARBA00022840"/>
    </source>
</evidence>
<dbReference type="EMBL" id="UFYA01000001">
    <property type="protein sequence ID" value="STD14193.1"/>
    <property type="molecule type" value="Genomic_DNA"/>
</dbReference>
<evidence type="ECO:0000259" key="7">
    <source>
        <dbReference type="Pfam" id="PF13087"/>
    </source>
</evidence>
<keyword evidence="5" id="KW-0067">ATP-binding</keyword>
<keyword evidence="3" id="KW-0378">Hydrolase</keyword>
<dbReference type="Proteomes" id="UP000254118">
    <property type="component" value="Unassembled WGS sequence"/>
</dbReference>
<sequence length="1041" mass="115107">MPLPWQSGSYLARRNIKPGHVWRHTVYLWIYDLTAMYECLDHIYAPILEAHDARPLGQSAAACFSVDEHGRLIPDSIVLSSAAWGLGRALRSAHRHDHWFTEFTKASKTYIETVTELVELDTHDPEDSRFITPELLLHLGRLTRTATGLPRSYTFAPPPGENHEPATRDPLPVATIARIQSRAINPDNDDYTSDFLNSFILEDLARAATAIDNATASPTLTTYLAGAAGHEPPHRTDTVTTPHKTYPAISPAAMPYGRWPTNPAHSLATSQQLAVNLSLRDLRENTRTLRSVNGPPGTGKTTLLRDVFAGLVVERARRLAALDHPRDAFTGEKKRWRVGDYTRIVHLIHPELTGFEMVVTSSNNKAVENISDELPATDSIAETWKDADYLRDIATHVRRCNNNDTDAWGMIAARLGNRSNRRAFADAFWTNKRQWENEPKTFRYFLENASSNPTASWDETVHAFRDALERVDELIHEASCADKRIKRTLDLQQQLHTLEKHEAELTQHHHYATEHHSETTRAHDIATAQLDHANAHLAEHQRSRPGWWKTLVTFGAARRAWHQSAAPLRIAAEAAATAHARTLEASTNSRERLVRLHSDVVGAQKRQARCREEIAELAVVTDRDRRRWGAAYPDAAWFEDERSRELTAPWSEAALNRARSEVFLAALRLHRVWFEQCATGEAGEASLVQSMRAVMDVVRGDVPEDVDPCAVLAAWQTFFLVVPVVSTTFASFGRMFSHVGSESLGWVFIDEAGQATPQAAVGALWRAQRALVVGDPLQLTPIVTLPTKAEANIAGVHQVPDCALPSLTSAQGVADRCNSWGTWLGSGDERLWVGTPLRVHRRCDEPMFTISNTVAYGGLMIQGKQSRSYQLAHGEEVVAELPESCWLHVPAAAGSGHALRDDLAIAEQLTRNLLDGAAPTGAAAIPADEIIVISPFRDMAEALRRFPDRLGKPVRAGTVHTAQGQEAQAVLFVLGGDPSKPGARHWAAATPNLVNVAASRAATRLYVVGDHRAWSGLPHVATMASYLPCRSSTPQDPWGLG</sequence>
<dbReference type="GO" id="GO:0016787">
    <property type="term" value="F:hydrolase activity"/>
    <property type="evidence" value="ECO:0007669"/>
    <property type="project" value="UniProtKB-KW"/>
</dbReference>
<protein>
    <submittedName>
        <fullName evidence="8">DNA helicase</fullName>
    </submittedName>
</protein>
<comment type="similarity">
    <text evidence="1">Belongs to the DNA2/NAM7 helicase family.</text>
</comment>
<evidence type="ECO:0000259" key="6">
    <source>
        <dbReference type="Pfam" id="PF13086"/>
    </source>
</evidence>
<proteinExistence type="inferred from homology"/>
<evidence type="ECO:0000256" key="4">
    <source>
        <dbReference type="ARBA" id="ARBA00022806"/>
    </source>
</evidence>
<dbReference type="GO" id="GO:0043139">
    <property type="term" value="F:5'-3' DNA helicase activity"/>
    <property type="evidence" value="ECO:0007669"/>
    <property type="project" value="TreeGrafter"/>
</dbReference>
<dbReference type="InterPro" id="IPR041679">
    <property type="entry name" value="DNA2/NAM7-like_C"/>
</dbReference>
<keyword evidence="2" id="KW-0547">Nucleotide-binding</keyword>
<dbReference type="Pfam" id="PF13086">
    <property type="entry name" value="AAA_11"/>
    <property type="match status" value="1"/>
</dbReference>
<feature type="domain" description="DNA2/NAM7 helicase-like C-terminal" evidence="7">
    <location>
        <begin position="837"/>
        <end position="1011"/>
    </location>
</feature>
<evidence type="ECO:0000313" key="9">
    <source>
        <dbReference type="Proteomes" id="UP000254118"/>
    </source>
</evidence>
<gene>
    <name evidence="8" type="ORF">NCTC7915_02064</name>
</gene>
<evidence type="ECO:0000256" key="2">
    <source>
        <dbReference type="ARBA" id="ARBA00022741"/>
    </source>
</evidence>
<dbReference type="InterPro" id="IPR050534">
    <property type="entry name" value="Coronavir_polyprotein_1ab"/>
</dbReference>
<organism evidence="8 9">
    <name type="scientific">Dermatophilus congolensis</name>
    <dbReference type="NCBI Taxonomy" id="1863"/>
    <lineage>
        <taxon>Bacteria</taxon>
        <taxon>Bacillati</taxon>
        <taxon>Actinomycetota</taxon>
        <taxon>Actinomycetes</taxon>
        <taxon>Micrococcales</taxon>
        <taxon>Dermatophilaceae</taxon>
        <taxon>Dermatophilus</taxon>
    </lineage>
</organism>
<evidence type="ECO:0000256" key="3">
    <source>
        <dbReference type="ARBA" id="ARBA00022801"/>
    </source>
</evidence>
<evidence type="ECO:0000256" key="1">
    <source>
        <dbReference type="ARBA" id="ARBA00007913"/>
    </source>
</evidence>
<dbReference type="PANTHER" id="PTHR43788">
    <property type="entry name" value="DNA2/NAM7 HELICASE FAMILY MEMBER"/>
    <property type="match status" value="1"/>
</dbReference>
<keyword evidence="4 8" id="KW-0347">Helicase</keyword>
<dbReference type="InterPro" id="IPR027417">
    <property type="entry name" value="P-loop_NTPase"/>
</dbReference>
<dbReference type="SUPFAM" id="SSF52540">
    <property type="entry name" value="P-loop containing nucleoside triphosphate hydrolases"/>
    <property type="match status" value="1"/>
</dbReference>
<reference evidence="8 9" key="1">
    <citation type="submission" date="2018-06" db="EMBL/GenBank/DDBJ databases">
        <authorList>
            <consortium name="Pathogen Informatics"/>
            <person name="Doyle S."/>
        </authorList>
    </citation>
    <scope>NUCLEOTIDE SEQUENCE [LARGE SCALE GENOMIC DNA]</scope>
    <source>
        <strain evidence="8 9">NCTC7915</strain>
    </source>
</reference>
<dbReference type="GO" id="GO:0005524">
    <property type="term" value="F:ATP binding"/>
    <property type="evidence" value="ECO:0007669"/>
    <property type="project" value="UniProtKB-KW"/>
</dbReference>
<dbReference type="PANTHER" id="PTHR43788:SF8">
    <property type="entry name" value="DNA-BINDING PROTEIN SMUBP-2"/>
    <property type="match status" value="1"/>
</dbReference>
<dbReference type="Pfam" id="PF13087">
    <property type="entry name" value="AAA_12"/>
    <property type="match status" value="1"/>
</dbReference>
<accession>A0AA46H1B4</accession>
<dbReference type="AlphaFoldDB" id="A0AA46H1B4"/>
<dbReference type="Gene3D" id="3.40.50.300">
    <property type="entry name" value="P-loop containing nucleotide triphosphate hydrolases"/>
    <property type="match status" value="3"/>
</dbReference>
<dbReference type="InterPro" id="IPR041677">
    <property type="entry name" value="DNA2/NAM7_AAA_11"/>
</dbReference>
<feature type="domain" description="DNA2/NAM7 helicase helicase" evidence="6">
    <location>
        <begin position="724"/>
        <end position="783"/>
    </location>
</feature>